<sequence length="162" mass="18390">MIEEQKNNPLHGVKLEALLTDLVDHYGWDALASAININCFKSNPSIKSSLKFLRKTPWAREKVEGFYLYKFKRLPKPDDEQYELPPRDRTIPLHQKPRDPVVIEVDKSERPKRSKPQPKATGDASFRSSPGHSDAKPAANKSSASSGKSDDPWAKWKSKHSK</sequence>
<name>A0A9E5MJ66_9GAMM</name>
<dbReference type="GO" id="GO:0003677">
    <property type="term" value="F:DNA binding"/>
    <property type="evidence" value="ECO:0007669"/>
    <property type="project" value="UniProtKB-KW"/>
</dbReference>
<dbReference type="EMBL" id="JAAONZ010000002">
    <property type="protein sequence ID" value="NHO64584.1"/>
    <property type="molecule type" value="Genomic_DNA"/>
</dbReference>
<evidence type="ECO:0000313" key="2">
    <source>
        <dbReference type="EMBL" id="NHO64584.1"/>
    </source>
</evidence>
<accession>A0A9E5MJ66</accession>
<dbReference type="Pfam" id="PF09905">
    <property type="entry name" value="VF530"/>
    <property type="match status" value="1"/>
</dbReference>
<dbReference type="Gene3D" id="1.10.720.30">
    <property type="entry name" value="SAP domain"/>
    <property type="match status" value="1"/>
</dbReference>
<dbReference type="Proteomes" id="UP000787472">
    <property type="component" value="Unassembled WGS sequence"/>
</dbReference>
<dbReference type="InterPro" id="IPR018668">
    <property type="entry name" value="DNA-binding_VF530-like"/>
</dbReference>
<feature type="compositionally biased region" description="Low complexity" evidence="1">
    <location>
        <begin position="136"/>
        <end position="147"/>
    </location>
</feature>
<keyword evidence="3" id="KW-1185">Reference proteome</keyword>
<evidence type="ECO:0000256" key="1">
    <source>
        <dbReference type="SAM" id="MobiDB-lite"/>
    </source>
</evidence>
<evidence type="ECO:0000313" key="3">
    <source>
        <dbReference type="Proteomes" id="UP000787472"/>
    </source>
</evidence>
<gene>
    <name evidence="2" type="ORF">G8770_03370</name>
</gene>
<feature type="region of interest" description="Disordered" evidence="1">
    <location>
        <begin position="77"/>
        <end position="162"/>
    </location>
</feature>
<feature type="compositionally biased region" description="Basic and acidic residues" evidence="1">
    <location>
        <begin position="77"/>
        <end position="111"/>
    </location>
</feature>
<dbReference type="AlphaFoldDB" id="A0A9E5MJ66"/>
<protein>
    <submittedName>
        <fullName evidence="2">DNA-binding protein VF530</fullName>
    </submittedName>
</protein>
<organism evidence="2 3">
    <name type="scientific">Pseudomaricurvus hydrocarbonicus</name>
    <dbReference type="NCBI Taxonomy" id="1470433"/>
    <lineage>
        <taxon>Bacteria</taxon>
        <taxon>Pseudomonadati</taxon>
        <taxon>Pseudomonadota</taxon>
        <taxon>Gammaproteobacteria</taxon>
        <taxon>Cellvibrionales</taxon>
        <taxon>Cellvibrionaceae</taxon>
        <taxon>Pseudomaricurvus</taxon>
    </lineage>
</organism>
<keyword evidence="2" id="KW-0238">DNA-binding</keyword>
<proteinExistence type="predicted"/>
<reference evidence="2" key="1">
    <citation type="submission" date="2020-03" db="EMBL/GenBank/DDBJ databases">
        <authorList>
            <person name="Guo F."/>
        </authorList>
    </citation>
    <scope>NUCLEOTIDE SEQUENCE</scope>
    <source>
        <strain evidence="2">JCM 30134</strain>
    </source>
</reference>
<comment type="caution">
    <text evidence="2">The sequence shown here is derived from an EMBL/GenBank/DDBJ whole genome shotgun (WGS) entry which is preliminary data.</text>
</comment>
<dbReference type="InterPro" id="IPR036361">
    <property type="entry name" value="SAP_dom_sf"/>
</dbReference>